<dbReference type="InterPro" id="IPR016181">
    <property type="entry name" value="Acyl_CoA_acyltransferase"/>
</dbReference>
<dbReference type="SUPFAM" id="SSF55729">
    <property type="entry name" value="Acyl-CoA N-acyltransferases (Nat)"/>
    <property type="match status" value="1"/>
</dbReference>
<protein>
    <recommendedName>
        <fullName evidence="4">BioF2-like acetyltransferase domain-containing protein</fullName>
    </recommendedName>
</protein>
<dbReference type="EMBL" id="AP018694">
    <property type="protein sequence ID" value="BBE18884.1"/>
    <property type="molecule type" value="Genomic_DNA"/>
</dbReference>
<sequence length="291" mass="34495">MVKEDIIDIYINAGFNIKKVNNSHFLRKDFILYSFPTLMDFKLDKILINKLKWKSIITNIKINSKIKNTNEYILNVTNYSIETFSSKTRNQIRKSLKECIFKRPSLNDLIEYGLKINQQTLERQKRKEEHLINYRFWPNYISTFYNNPNVIVLGAYIEESMIGYIICYEIDTKYTILHPFFDKGYSSSNPMLGLIYTLVNLILEKENSILLSYGIESFEANSSLDRFKRSLQFVPIPATRVYIIHPLILFSLKILVFFIIKFGSSRTKRKKKVQKIINLYQGYRIIKKTIR</sequence>
<evidence type="ECO:0000313" key="2">
    <source>
        <dbReference type="EMBL" id="BBE18884.1"/>
    </source>
</evidence>
<keyword evidence="1" id="KW-1133">Transmembrane helix</keyword>
<gene>
    <name evidence="2" type="ORF">AQPE_3054</name>
</gene>
<name>A0A5K7SC48_9BACT</name>
<dbReference type="KEGG" id="anf:AQPE_3054"/>
<keyword evidence="3" id="KW-1185">Reference proteome</keyword>
<evidence type="ECO:0000256" key="1">
    <source>
        <dbReference type="SAM" id="Phobius"/>
    </source>
</evidence>
<evidence type="ECO:0008006" key="4">
    <source>
        <dbReference type="Google" id="ProtNLM"/>
    </source>
</evidence>
<dbReference type="AlphaFoldDB" id="A0A5K7SC48"/>
<proteinExistence type="predicted"/>
<accession>A0A5K7SC48</accession>
<dbReference type="RefSeq" id="WP_318347180.1">
    <property type="nucleotide sequence ID" value="NZ_AP018694.1"/>
</dbReference>
<dbReference type="Proteomes" id="UP001193389">
    <property type="component" value="Chromosome"/>
</dbReference>
<reference evidence="2" key="1">
    <citation type="journal article" date="2020" name="Int. J. Syst. Evol. Microbiol.">
        <title>Aquipluma nitroreducens gen. nov. sp. nov., a novel facultatively anaerobic bacterium isolated from a freshwater lake.</title>
        <authorList>
            <person name="Watanabe M."/>
            <person name="Kojima H."/>
            <person name="Fukui M."/>
        </authorList>
    </citation>
    <scope>NUCLEOTIDE SEQUENCE</scope>
    <source>
        <strain evidence="2">MeG22</strain>
    </source>
</reference>
<dbReference type="Gene3D" id="3.40.630.30">
    <property type="match status" value="1"/>
</dbReference>
<feature type="transmembrane region" description="Helical" evidence="1">
    <location>
        <begin position="242"/>
        <end position="262"/>
    </location>
</feature>
<keyword evidence="1" id="KW-0472">Membrane</keyword>
<keyword evidence="1" id="KW-0812">Transmembrane</keyword>
<evidence type="ECO:0000313" key="3">
    <source>
        <dbReference type="Proteomes" id="UP001193389"/>
    </source>
</evidence>
<organism evidence="2 3">
    <name type="scientific">Aquipluma nitroreducens</name>
    <dbReference type="NCBI Taxonomy" id="2010828"/>
    <lineage>
        <taxon>Bacteria</taxon>
        <taxon>Pseudomonadati</taxon>
        <taxon>Bacteroidota</taxon>
        <taxon>Bacteroidia</taxon>
        <taxon>Marinilabiliales</taxon>
        <taxon>Prolixibacteraceae</taxon>
        <taxon>Aquipluma</taxon>
    </lineage>
</organism>